<sequence length="101" mass="11752">MGWSVDDVVALITLCVTIPTFILAVLGIVQCYRRRRRRLSDRPGSLDERLFQLDRMPLKATTALSASQERDQEMGWIEFNHVTMMARAGSIRFEQRPDQRR</sequence>
<keyword evidence="1" id="KW-0472">Membrane</keyword>
<keyword evidence="3" id="KW-1185">Reference proteome</keyword>
<reference evidence="2 3" key="1">
    <citation type="submission" date="2024-07" db="EMBL/GenBank/DDBJ databases">
        <title>Section-level genome sequencing and comparative genomics of Aspergillus sections Usti and Cavernicolus.</title>
        <authorList>
            <consortium name="Lawrence Berkeley National Laboratory"/>
            <person name="Nybo J.L."/>
            <person name="Vesth T.C."/>
            <person name="Theobald S."/>
            <person name="Frisvad J.C."/>
            <person name="Larsen T.O."/>
            <person name="Kjaerboelling I."/>
            <person name="Rothschild-Mancinelli K."/>
            <person name="Lyhne E.K."/>
            <person name="Kogle M.E."/>
            <person name="Barry K."/>
            <person name="Clum A."/>
            <person name="Na H."/>
            <person name="Ledsgaard L."/>
            <person name="Lin J."/>
            <person name="Lipzen A."/>
            <person name="Kuo A."/>
            <person name="Riley R."/>
            <person name="Mondo S."/>
            <person name="LaButti K."/>
            <person name="Haridas S."/>
            <person name="Pangalinan J."/>
            <person name="Salamov A.A."/>
            <person name="Simmons B.A."/>
            <person name="Magnuson J.K."/>
            <person name="Chen J."/>
            <person name="Drula E."/>
            <person name="Henrissat B."/>
            <person name="Wiebenga A."/>
            <person name="Lubbers R.J."/>
            <person name="Gomes A.C."/>
            <person name="Macurrencykelacurrency M.R."/>
            <person name="Stajich J."/>
            <person name="Grigoriev I.V."/>
            <person name="Mortensen U.H."/>
            <person name="De vries R.P."/>
            <person name="Baker S.E."/>
            <person name="Andersen M.R."/>
        </authorList>
    </citation>
    <scope>NUCLEOTIDE SEQUENCE [LARGE SCALE GENOMIC DNA]</scope>
    <source>
        <strain evidence="2 3">CBS 756.74</strain>
    </source>
</reference>
<evidence type="ECO:0000256" key="1">
    <source>
        <dbReference type="SAM" id="Phobius"/>
    </source>
</evidence>
<evidence type="ECO:0000313" key="3">
    <source>
        <dbReference type="Proteomes" id="UP001610444"/>
    </source>
</evidence>
<keyword evidence="1" id="KW-0812">Transmembrane</keyword>
<dbReference type="GeneID" id="98154429"/>
<accession>A0ABR4KUY9</accession>
<name>A0ABR4KUY9_9EURO</name>
<dbReference type="EMBL" id="JBFXLR010000009">
    <property type="protein sequence ID" value="KAL2855599.1"/>
    <property type="molecule type" value="Genomic_DNA"/>
</dbReference>
<dbReference type="Proteomes" id="UP001610444">
    <property type="component" value="Unassembled WGS sequence"/>
</dbReference>
<comment type="caution">
    <text evidence="2">The sequence shown here is derived from an EMBL/GenBank/DDBJ whole genome shotgun (WGS) entry which is preliminary data.</text>
</comment>
<feature type="transmembrane region" description="Helical" evidence="1">
    <location>
        <begin position="12"/>
        <end position="32"/>
    </location>
</feature>
<protein>
    <submittedName>
        <fullName evidence="2">Uncharacterized protein</fullName>
    </submittedName>
</protein>
<proteinExistence type="predicted"/>
<evidence type="ECO:0000313" key="2">
    <source>
        <dbReference type="EMBL" id="KAL2855599.1"/>
    </source>
</evidence>
<organism evidence="2 3">
    <name type="scientific">Aspergillus pseudodeflectus</name>
    <dbReference type="NCBI Taxonomy" id="176178"/>
    <lineage>
        <taxon>Eukaryota</taxon>
        <taxon>Fungi</taxon>
        <taxon>Dikarya</taxon>
        <taxon>Ascomycota</taxon>
        <taxon>Pezizomycotina</taxon>
        <taxon>Eurotiomycetes</taxon>
        <taxon>Eurotiomycetidae</taxon>
        <taxon>Eurotiales</taxon>
        <taxon>Aspergillaceae</taxon>
        <taxon>Aspergillus</taxon>
        <taxon>Aspergillus subgen. Nidulantes</taxon>
    </lineage>
</organism>
<keyword evidence="1" id="KW-1133">Transmembrane helix</keyword>
<gene>
    <name evidence="2" type="ORF">BJX68DRAFT_230905</name>
</gene>
<dbReference type="RefSeq" id="XP_070902006.1">
    <property type="nucleotide sequence ID" value="XM_071039265.1"/>
</dbReference>